<name>A0A0G0N270_9BACT</name>
<dbReference type="AlphaFoldDB" id="A0A0G0N270"/>
<organism evidence="1 2">
    <name type="scientific">Candidatus Falkowbacteria bacterium GW2011_GWE1_38_31</name>
    <dbReference type="NCBI Taxonomy" id="1618638"/>
    <lineage>
        <taxon>Bacteria</taxon>
        <taxon>Candidatus Falkowiibacteriota</taxon>
    </lineage>
</organism>
<dbReference type="EMBL" id="LBUU01000001">
    <property type="protein sequence ID" value="KKQ71211.1"/>
    <property type="molecule type" value="Genomic_DNA"/>
</dbReference>
<dbReference type="Proteomes" id="UP000034022">
    <property type="component" value="Unassembled WGS sequence"/>
</dbReference>
<proteinExistence type="predicted"/>
<gene>
    <name evidence="1" type="ORF">US91_C0001G0138</name>
</gene>
<evidence type="ECO:0000313" key="2">
    <source>
        <dbReference type="Proteomes" id="UP000034022"/>
    </source>
</evidence>
<evidence type="ECO:0000313" key="1">
    <source>
        <dbReference type="EMBL" id="KKQ71211.1"/>
    </source>
</evidence>
<comment type="caution">
    <text evidence="1">The sequence shown here is derived from an EMBL/GenBank/DDBJ whole genome shotgun (WGS) entry which is preliminary data.</text>
</comment>
<reference evidence="1 2" key="1">
    <citation type="journal article" date="2015" name="Nature">
        <title>rRNA introns, odd ribosomes, and small enigmatic genomes across a large radiation of phyla.</title>
        <authorList>
            <person name="Brown C.T."/>
            <person name="Hug L.A."/>
            <person name="Thomas B.C."/>
            <person name="Sharon I."/>
            <person name="Castelle C.J."/>
            <person name="Singh A."/>
            <person name="Wilkins M.J."/>
            <person name="Williams K.H."/>
            <person name="Banfield J.F."/>
        </authorList>
    </citation>
    <scope>NUCLEOTIDE SEQUENCE [LARGE SCALE GENOMIC DNA]</scope>
</reference>
<sequence length="119" mass="13659">MFFYLPNIGACRPISSNVSDDIVRKSPRRRPVPVSYPCPFCTEAVADEVNFEKTPTREKILVTALLCTGYLRKEATIKAVMKKNSILRTNAWRREKRIINFPNIRRSSQFEAAQIRAAI</sequence>
<protein>
    <submittedName>
        <fullName evidence="1">Uncharacterized protein</fullName>
    </submittedName>
</protein>
<accession>A0A0G0N270</accession>